<reference evidence="1" key="1">
    <citation type="submission" date="2022-01" db="EMBL/GenBank/DDBJ databases">
        <title>Antribacter sp. nov., isolated from Guizhou of China.</title>
        <authorList>
            <person name="Chengliang C."/>
            <person name="Ya Z."/>
        </authorList>
    </citation>
    <scope>NUCLEOTIDE SEQUENCE</scope>
    <source>
        <strain evidence="1">KLBMP 9083</strain>
    </source>
</reference>
<organism evidence="1 2">
    <name type="scientific">Antribacter soli</name>
    <dbReference type="NCBI Taxonomy" id="2910976"/>
    <lineage>
        <taxon>Bacteria</taxon>
        <taxon>Bacillati</taxon>
        <taxon>Actinomycetota</taxon>
        <taxon>Actinomycetes</taxon>
        <taxon>Micrococcales</taxon>
        <taxon>Promicromonosporaceae</taxon>
        <taxon>Antribacter</taxon>
    </lineage>
</organism>
<proteinExistence type="predicted"/>
<gene>
    <name evidence="1" type="ORF">L1785_07730</name>
</gene>
<dbReference type="Proteomes" id="UP001165405">
    <property type="component" value="Unassembled WGS sequence"/>
</dbReference>
<protein>
    <submittedName>
        <fullName evidence="1">Uncharacterized protein</fullName>
    </submittedName>
</protein>
<dbReference type="AlphaFoldDB" id="A0AA41QEW8"/>
<dbReference type="RefSeq" id="WP_236088637.1">
    <property type="nucleotide sequence ID" value="NZ_JAKGSG010000025.1"/>
</dbReference>
<dbReference type="EMBL" id="JAKGSG010000025">
    <property type="protein sequence ID" value="MCF4120867.1"/>
    <property type="molecule type" value="Genomic_DNA"/>
</dbReference>
<comment type="caution">
    <text evidence="1">The sequence shown here is derived from an EMBL/GenBank/DDBJ whole genome shotgun (WGS) entry which is preliminary data.</text>
</comment>
<sequence>MPLGRARFVLAMAGGPSAGILGGVDYYARAEGGDRVEDPDHDDLIRLVGALNTSDNSFFVVYPVDEDAEWFVSVSLRAGASGDYEVARNDPRSGQQDTITAADPAIIARELTAWLESRPARF</sequence>
<name>A0AA41QEW8_9MICO</name>
<evidence type="ECO:0000313" key="1">
    <source>
        <dbReference type="EMBL" id="MCF4120867.1"/>
    </source>
</evidence>
<evidence type="ECO:0000313" key="2">
    <source>
        <dbReference type="Proteomes" id="UP001165405"/>
    </source>
</evidence>
<accession>A0AA41QEW8</accession>
<keyword evidence="2" id="KW-1185">Reference proteome</keyword>